<dbReference type="SUPFAM" id="SSF47954">
    <property type="entry name" value="Cyclin-like"/>
    <property type="match status" value="1"/>
</dbReference>
<accession>A0A1E1J4M0</accession>
<evidence type="ECO:0000313" key="2">
    <source>
        <dbReference type="EMBL" id="CCM18535.1"/>
    </source>
</evidence>
<name>A0A1E1J4M0_LEIGU</name>
<dbReference type="EMBL" id="CALQ01001585">
    <property type="protein sequence ID" value="CCM18535.1"/>
    <property type="molecule type" value="Genomic_DNA"/>
</dbReference>
<dbReference type="PANTHER" id="PTHR15615:SF112">
    <property type="entry name" value="CYCLIN, PUTATIVE-RELATED"/>
    <property type="match status" value="1"/>
</dbReference>
<feature type="region of interest" description="Disordered" evidence="1">
    <location>
        <begin position="887"/>
        <end position="1038"/>
    </location>
</feature>
<reference evidence="2" key="1">
    <citation type="submission" date="2012-08" db="EMBL/GenBank/DDBJ databases">
        <title>Comparative genomics of metastatic and non-metastatic Leishmania guyanensis provides insights into polygenic factors involved in Leishmania RNA virus infection.</title>
        <authorList>
            <person name="Smith D."/>
            <person name="Hertz-Fowler C."/>
            <person name="Martin R."/>
            <person name="Dickens N."/>
            <person name="Fasel N."/>
            <person name="Falquet L."/>
            <person name="Beverley S."/>
            <person name="Zangger H."/>
            <person name="Calderon-Copete S."/>
            <person name="Mottram J."/>
            <person name="Xenarios I."/>
        </authorList>
    </citation>
    <scope>NUCLEOTIDE SEQUENCE</scope>
    <source>
        <strain evidence="2">MHOM/BR/75/M4147/SSU:IR2SAT-LUC</strain>
    </source>
</reference>
<dbReference type="Pfam" id="PF08613">
    <property type="entry name" value="Cyclin"/>
    <property type="match status" value="1"/>
</dbReference>
<protein>
    <submittedName>
        <fullName evidence="2">CYC2-like cyclin, putative,G1 cyclin CycE4,putative</fullName>
    </submittedName>
</protein>
<sequence length="1127" mass="120369">MKLPIAIPTAESARQSTASLTLSTSSESWGSCVDKASPANSHSVTLEKRCRGQRYHVVKPAAMPDGGAECEELCVAPSMDTTAAEERAADDMENCKDMPNKCEGVVLPPSRCAGVFVDGVSSPATPKLPGVWCGSPVRQSAAVALVNSGADDPHLASAARAAPLICSAPLRISAPEMDTAAQHALKNPSDYSSFASKAMHAIALQASTAGPPLRSNCSRSDLSSLVGGSSVDDPTGVRQLYSMPGSRVGSSLGIPTLAQRGAAQLSAAADAFSMERFAAFYEVALEELVDECERRVTNAPAAWRDSQRQLIGGDMNRDLATSTHSFDSPRSSAMSPLGRVPSSVALNCNALVNLPCFTSPLHNTHGLHLRELSGDIEADPHRTSAPLPPLSLHTGTAFFSVAGHARQEEQETTLGAKMTVSTLLAALGRHHGKMAPMVFIAGLAYLARVTMQCASEFLSVTRANWYRLTTTAILVAAKVYDDHSSSRLNACFARSSGIPLEEMTRLELDFLYLLDFDLLLKESEVEQWLIWMETLALRRDVMTPLNSYVLGTSASMVAAQLASPPKQALTSRPTLSENWERSKTGTICEASRTPGLSSGVLGGEDETVRTSSSSAAGPRSFSQVHVASNSMETAHGVVDSAASSRCLTGAAAEADMPSLTAPLADLPSFPLRSAASSMLLPPSLLDGTFSAVSAASLPGGAPSSLNDRRAFVPPLPIHNALPLRPPMSRTRLFSVVHGTAEPPSPISVRQLCRLSGSLPSPLRPPSVERHPPVRFFKSQGTHPHGPSRHVGGAADSTDLALYGTVDSGCKVSKQWFHERIKRAGRARTAGRASAPVMTDAKCCPDSAASHQHKKRWGPFGMVQHVRDVLGVTASLVRGQLNVLAPSTHAEEVSRLPPPQQQQRQSRSQPVQWSTNSVSGSGGRVSLQPQSFAAPPRCSSSGGTYPPFPAKLMEEPKPQAGGAPPATTIMSLVPTGFPPQPSPAGTTRHHGDPTSSGDSARRSRTPRSSPQRVDPYSSAKSQPYASTVANVTVAQPTARKAADEVYADGDYSHDEEDEEYEECEYGYYDEDGYFHYYDDKGVEGEYDDYCSEEEEEEEEGAWYEEDEEDEAAYFQRCRRPLTHSPPSL</sequence>
<dbReference type="PANTHER" id="PTHR15615">
    <property type="match status" value="1"/>
</dbReference>
<feature type="region of interest" description="Disordered" evidence="1">
    <location>
        <begin position="594"/>
        <end position="619"/>
    </location>
</feature>
<proteinExistence type="predicted"/>
<organism evidence="2">
    <name type="scientific">Leishmania guyanensis</name>
    <dbReference type="NCBI Taxonomy" id="5670"/>
    <lineage>
        <taxon>Eukaryota</taxon>
        <taxon>Discoba</taxon>
        <taxon>Euglenozoa</taxon>
        <taxon>Kinetoplastea</taxon>
        <taxon>Metakinetoplastina</taxon>
        <taxon>Trypanosomatida</taxon>
        <taxon>Trypanosomatidae</taxon>
        <taxon>Leishmaniinae</taxon>
        <taxon>Leishmania</taxon>
        <taxon>Leishmania guyanensis species complex</taxon>
    </lineage>
</organism>
<feature type="compositionally biased region" description="Polar residues" evidence="1">
    <location>
        <begin position="1017"/>
        <end position="1034"/>
    </location>
</feature>
<dbReference type="FunFam" id="1.10.472.10:FF:000164">
    <property type="entry name" value="CYC2-like cyclin, putative"/>
    <property type="match status" value="1"/>
</dbReference>
<dbReference type="Gene3D" id="1.10.472.10">
    <property type="entry name" value="Cyclin-like"/>
    <property type="match status" value="1"/>
</dbReference>
<dbReference type="GO" id="GO:0019901">
    <property type="term" value="F:protein kinase binding"/>
    <property type="evidence" value="ECO:0007669"/>
    <property type="project" value="InterPro"/>
</dbReference>
<dbReference type="AlphaFoldDB" id="A0A1E1J4M0"/>
<gene>
    <name evidence="2" type="primary">LgM4147LRVhigh.33.01950.00380</name>
    <name evidence="2" type="ORF">BN36_3360240</name>
</gene>
<evidence type="ECO:0000256" key="1">
    <source>
        <dbReference type="SAM" id="MobiDB-lite"/>
    </source>
</evidence>
<feature type="region of interest" description="Disordered" evidence="1">
    <location>
        <begin position="1086"/>
        <end position="1108"/>
    </location>
</feature>
<dbReference type="InterPro" id="IPR036915">
    <property type="entry name" value="Cyclin-like_sf"/>
</dbReference>
<dbReference type="InterPro" id="IPR013922">
    <property type="entry name" value="Cyclin_PHO80-like"/>
</dbReference>
<feature type="compositionally biased region" description="Low complexity" evidence="1">
    <location>
        <begin position="900"/>
        <end position="911"/>
    </location>
</feature>